<evidence type="ECO:0000313" key="14">
    <source>
        <dbReference type="EMBL" id="GGO55049.1"/>
    </source>
</evidence>
<dbReference type="PROSITE" id="PS50885">
    <property type="entry name" value="HAMP"/>
    <property type="match status" value="1"/>
</dbReference>
<dbReference type="SMART" id="SM00304">
    <property type="entry name" value="HAMP"/>
    <property type="match status" value="1"/>
</dbReference>
<evidence type="ECO:0000256" key="7">
    <source>
        <dbReference type="ARBA" id="ARBA00022777"/>
    </source>
</evidence>
<dbReference type="Gene3D" id="3.30.565.10">
    <property type="entry name" value="Histidine kinase-like ATPase, C-terminal domain"/>
    <property type="match status" value="1"/>
</dbReference>
<dbReference type="InterPro" id="IPR036890">
    <property type="entry name" value="HATPase_C_sf"/>
</dbReference>
<dbReference type="PROSITE" id="PS50109">
    <property type="entry name" value="HIS_KIN"/>
    <property type="match status" value="1"/>
</dbReference>
<evidence type="ECO:0000256" key="9">
    <source>
        <dbReference type="ARBA" id="ARBA00023012"/>
    </source>
</evidence>
<dbReference type="PANTHER" id="PTHR45436">
    <property type="entry name" value="SENSOR HISTIDINE KINASE YKOH"/>
    <property type="match status" value="1"/>
</dbReference>
<dbReference type="CDD" id="cd00075">
    <property type="entry name" value="HATPase"/>
    <property type="match status" value="1"/>
</dbReference>
<dbReference type="InterPro" id="IPR003660">
    <property type="entry name" value="HAMP_dom"/>
</dbReference>
<evidence type="ECO:0000256" key="10">
    <source>
        <dbReference type="ARBA" id="ARBA00023136"/>
    </source>
</evidence>
<dbReference type="InterPro" id="IPR036097">
    <property type="entry name" value="HisK_dim/P_sf"/>
</dbReference>
<dbReference type="SUPFAM" id="SSF55874">
    <property type="entry name" value="ATPase domain of HSP90 chaperone/DNA topoisomerase II/histidine kinase"/>
    <property type="match status" value="1"/>
</dbReference>
<keyword evidence="9" id="KW-0902">Two-component regulatory system</keyword>
<dbReference type="InterPro" id="IPR005467">
    <property type="entry name" value="His_kinase_dom"/>
</dbReference>
<evidence type="ECO:0000259" key="13">
    <source>
        <dbReference type="PROSITE" id="PS50885"/>
    </source>
</evidence>
<evidence type="ECO:0000256" key="1">
    <source>
        <dbReference type="ARBA" id="ARBA00000085"/>
    </source>
</evidence>
<dbReference type="Proteomes" id="UP000656881">
    <property type="component" value="Unassembled WGS sequence"/>
</dbReference>
<proteinExistence type="predicted"/>
<keyword evidence="5" id="KW-0808">Transferase</keyword>
<organism evidence="14 15">
    <name type="scientific">Streptomyces lasiicapitis</name>
    <dbReference type="NCBI Taxonomy" id="1923961"/>
    <lineage>
        <taxon>Bacteria</taxon>
        <taxon>Bacillati</taxon>
        <taxon>Actinomycetota</taxon>
        <taxon>Actinomycetes</taxon>
        <taxon>Kitasatosporales</taxon>
        <taxon>Streptomycetaceae</taxon>
        <taxon>Streptomyces</taxon>
    </lineage>
</organism>
<comment type="catalytic activity">
    <reaction evidence="1">
        <text>ATP + protein L-histidine = ADP + protein N-phospho-L-histidine.</text>
        <dbReference type="EC" id="2.7.13.3"/>
    </reaction>
</comment>
<dbReference type="EMBL" id="BMNG01000016">
    <property type="protein sequence ID" value="GGO55049.1"/>
    <property type="molecule type" value="Genomic_DNA"/>
</dbReference>
<evidence type="ECO:0000259" key="12">
    <source>
        <dbReference type="PROSITE" id="PS50109"/>
    </source>
</evidence>
<dbReference type="PANTHER" id="PTHR45436:SF5">
    <property type="entry name" value="SENSOR HISTIDINE KINASE TRCS"/>
    <property type="match status" value="1"/>
</dbReference>
<keyword evidence="6" id="KW-0812">Transmembrane</keyword>
<dbReference type="InterPro" id="IPR003661">
    <property type="entry name" value="HisK_dim/P_dom"/>
</dbReference>
<comment type="subcellular location">
    <subcellularLocation>
        <location evidence="2">Cell membrane</location>
    </subcellularLocation>
</comment>
<evidence type="ECO:0000256" key="6">
    <source>
        <dbReference type="ARBA" id="ARBA00022692"/>
    </source>
</evidence>
<evidence type="ECO:0000256" key="8">
    <source>
        <dbReference type="ARBA" id="ARBA00022989"/>
    </source>
</evidence>
<dbReference type="Pfam" id="PF00672">
    <property type="entry name" value="HAMP"/>
    <property type="match status" value="1"/>
</dbReference>
<dbReference type="Pfam" id="PF02518">
    <property type="entry name" value="HATPase_c"/>
    <property type="match status" value="1"/>
</dbReference>
<dbReference type="SUPFAM" id="SSF158472">
    <property type="entry name" value="HAMP domain-like"/>
    <property type="match status" value="1"/>
</dbReference>
<dbReference type="EC" id="2.7.13.3" evidence="3"/>
<keyword evidence="7" id="KW-0418">Kinase</keyword>
<evidence type="ECO:0000313" key="15">
    <source>
        <dbReference type="Proteomes" id="UP000656881"/>
    </source>
</evidence>
<evidence type="ECO:0000256" key="5">
    <source>
        <dbReference type="ARBA" id="ARBA00022679"/>
    </source>
</evidence>
<evidence type="ECO:0000256" key="2">
    <source>
        <dbReference type="ARBA" id="ARBA00004236"/>
    </source>
</evidence>
<dbReference type="InterPro" id="IPR004358">
    <property type="entry name" value="Sig_transdc_His_kin-like_C"/>
</dbReference>
<gene>
    <name evidence="14" type="ORF">GCM10012286_66270</name>
</gene>
<name>A0ABQ2MM14_9ACTN</name>
<keyword evidence="10" id="KW-0472">Membrane</keyword>
<dbReference type="CDD" id="cd06225">
    <property type="entry name" value="HAMP"/>
    <property type="match status" value="1"/>
</dbReference>
<feature type="domain" description="Histidine kinase" evidence="12">
    <location>
        <begin position="236"/>
        <end position="449"/>
    </location>
</feature>
<evidence type="ECO:0000256" key="3">
    <source>
        <dbReference type="ARBA" id="ARBA00012438"/>
    </source>
</evidence>
<feature type="domain" description="HAMP" evidence="13">
    <location>
        <begin position="175"/>
        <end position="228"/>
    </location>
</feature>
<dbReference type="Gene3D" id="1.10.287.130">
    <property type="match status" value="1"/>
</dbReference>
<dbReference type="SUPFAM" id="SSF47384">
    <property type="entry name" value="Homodimeric domain of signal transducing histidine kinase"/>
    <property type="match status" value="1"/>
</dbReference>
<feature type="region of interest" description="Disordered" evidence="11">
    <location>
        <begin position="433"/>
        <end position="490"/>
    </location>
</feature>
<dbReference type="PRINTS" id="PR00344">
    <property type="entry name" value="BCTRLSENSOR"/>
</dbReference>
<dbReference type="SMART" id="SM00387">
    <property type="entry name" value="HATPase_c"/>
    <property type="match status" value="1"/>
</dbReference>
<dbReference type="InterPro" id="IPR003594">
    <property type="entry name" value="HATPase_dom"/>
</dbReference>
<dbReference type="SMART" id="SM00388">
    <property type="entry name" value="HisKA"/>
    <property type="match status" value="1"/>
</dbReference>
<dbReference type="CDD" id="cd00082">
    <property type="entry name" value="HisKA"/>
    <property type="match status" value="1"/>
</dbReference>
<dbReference type="Pfam" id="PF00512">
    <property type="entry name" value="HisKA"/>
    <property type="match status" value="1"/>
</dbReference>
<sequence length="490" mass="53029">MLPTLSMRAKAALLSALLVTLPLAAGSFLATDFWRRSLLENAMETTVLRANVTNTFARGVKSNAAELPPGARQYCVSGKPKVLRTGGLTATVTPGGPDSGALSLWLWPDLIDGDGAPRTLRIVYPEYPTPSSHRLITEYDLKKEQAALDAMAQRIVGTAAGLVLLTAAVAWFIAGRTLRPMEAIRRQFTELSTHHLDQRVPVPPRNNEISRLAVTMNDTLDRLQSSVEQQRRFTANASHELRTPLAALRAELEIALAQPQNADWPQVVERALGDAVRLQQLTDDLLMLARLDAQATLFDSGKQLDLADLVREECARRTLPAHLALTVSAGQDPVPVRGHCSLLGRVLGNLLDNAERYAAQRITVCLTRDAGAGTVTLDVGDDGPGIPAEDRTRVFGYFTRLDEARSHHTGGAGLGLAIAQHIATLHHGSLTITDSDHGTHFRLTLPGPQPQREPQPPDRPHTETENDCPASAGRPPDSDAPRVGQSLQPN</sequence>
<keyword evidence="15" id="KW-1185">Reference proteome</keyword>
<evidence type="ECO:0000256" key="4">
    <source>
        <dbReference type="ARBA" id="ARBA00022553"/>
    </source>
</evidence>
<reference evidence="15" key="1">
    <citation type="journal article" date="2019" name="Int. J. Syst. Evol. Microbiol.">
        <title>The Global Catalogue of Microorganisms (GCM) 10K type strain sequencing project: providing services to taxonomists for standard genome sequencing and annotation.</title>
        <authorList>
            <consortium name="The Broad Institute Genomics Platform"/>
            <consortium name="The Broad Institute Genome Sequencing Center for Infectious Disease"/>
            <person name="Wu L."/>
            <person name="Ma J."/>
        </authorList>
    </citation>
    <scope>NUCLEOTIDE SEQUENCE [LARGE SCALE GENOMIC DNA]</scope>
    <source>
        <strain evidence="15">CGMCC 4.7349</strain>
    </source>
</reference>
<keyword evidence="4" id="KW-0597">Phosphoprotein</keyword>
<evidence type="ECO:0000256" key="11">
    <source>
        <dbReference type="SAM" id="MobiDB-lite"/>
    </source>
</evidence>
<keyword evidence="8" id="KW-1133">Transmembrane helix</keyword>
<protein>
    <recommendedName>
        <fullName evidence="3">histidine kinase</fullName>
        <ecNumber evidence="3">2.7.13.3</ecNumber>
    </recommendedName>
</protein>
<accession>A0ABQ2MM14</accession>
<comment type="caution">
    <text evidence="14">The sequence shown here is derived from an EMBL/GenBank/DDBJ whole genome shotgun (WGS) entry which is preliminary data.</text>
</comment>
<feature type="compositionally biased region" description="Basic and acidic residues" evidence="11">
    <location>
        <begin position="455"/>
        <end position="464"/>
    </location>
</feature>
<dbReference type="InterPro" id="IPR050428">
    <property type="entry name" value="TCS_sensor_his_kinase"/>
</dbReference>
<dbReference type="Gene3D" id="6.10.340.10">
    <property type="match status" value="1"/>
</dbReference>